<keyword evidence="3" id="KW-1185">Reference proteome</keyword>
<name>A0A7M7SPR8_APIME</name>
<accession>A0A8B8H5Q6</accession>
<dbReference type="AlphaFoldDB" id="A0A7M7SPR8"/>
<dbReference type="OrthoDB" id="5980302at2759"/>
<evidence type="ECO:0000313" key="4">
    <source>
        <dbReference type="RefSeq" id="XP_026298319.1"/>
    </source>
</evidence>
<protein>
    <submittedName>
        <fullName evidence="4">Uncharacterized protein LOC102655057</fullName>
    </submittedName>
</protein>
<reference evidence="2" key="1">
    <citation type="submission" date="2021-01" db="UniProtKB">
        <authorList>
            <consortium name="EnsemblMetazoa"/>
        </authorList>
    </citation>
    <scope>IDENTIFICATION</scope>
    <source>
        <strain evidence="2">DH4</strain>
    </source>
</reference>
<dbReference type="Proteomes" id="UP000005203">
    <property type="component" value="Linkage group LG1"/>
</dbReference>
<evidence type="ECO:0000256" key="1">
    <source>
        <dbReference type="SAM" id="MobiDB-lite"/>
    </source>
</evidence>
<accession>A0A7M7SPR8</accession>
<sequence>MKNTVNIEQNDSLSNDLNESNLRDDRNEISPILTFENGSDLSILNSSYQIPDIPKKYIEPIILDISLPYIPVYVHLKTYDLKPLEKPPTPSILSELRLRCQDDNQSTERINQTGWKNETAAK</sequence>
<dbReference type="RefSeq" id="XP_026298319.1">
    <property type="nucleotide sequence ID" value="XM_026442534.1"/>
</dbReference>
<organism evidence="2">
    <name type="scientific">Apis mellifera</name>
    <name type="common">Honeybee</name>
    <dbReference type="NCBI Taxonomy" id="7460"/>
    <lineage>
        <taxon>Eukaryota</taxon>
        <taxon>Metazoa</taxon>
        <taxon>Ecdysozoa</taxon>
        <taxon>Arthropoda</taxon>
        <taxon>Hexapoda</taxon>
        <taxon>Insecta</taxon>
        <taxon>Pterygota</taxon>
        <taxon>Neoptera</taxon>
        <taxon>Endopterygota</taxon>
        <taxon>Hymenoptera</taxon>
        <taxon>Apocrita</taxon>
        <taxon>Aculeata</taxon>
        <taxon>Apoidea</taxon>
        <taxon>Anthophila</taxon>
        <taxon>Apidae</taxon>
        <taxon>Apis</taxon>
    </lineage>
</organism>
<gene>
    <name evidence="4" type="primary">LOC102655057</name>
</gene>
<reference evidence="3" key="3">
    <citation type="submission" date="2025-05" db="UniProtKB">
        <authorList>
            <consortium name="RefSeq"/>
        </authorList>
    </citation>
    <scope>NUCLEOTIDE SEQUENCE [LARGE SCALE GENOMIC DNA]</scope>
    <source>
        <strain evidence="3">DH4</strain>
    </source>
</reference>
<feature type="region of interest" description="Disordered" evidence="1">
    <location>
        <begin position="103"/>
        <end position="122"/>
    </location>
</feature>
<feature type="compositionally biased region" description="Low complexity" evidence="1">
    <location>
        <begin position="10"/>
        <end position="20"/>
    </location>
</feature>
<feature type="region of interest" description="Disordered" evidence="1">
    <location>
        <begin position="1"/>
        <end position="23"/>
    </location>
</feature>
<evidence type="ECO:0000313" key="2">
    <source>
        <dbReference type="EnsemblMetazoa" id="XP_026298319"/>
    </source>
</evidence>
<feature type="compositionally biased region" description="Polar residues" evidence="1">
    <location>
        <begin position="103"/>
        <end position="116"/>
    </location>
</feature>
<dbReference type="GeneID" id="102655057"/>
<reference evidence="4" key="2">
    <citation type="submission" date="2025-04" db="UniProtKB">
        <authorList>
            <consortium name="RefSeq"/>
        </authorList>
    </citation>
    <scope>IDENTIFICATION</scope>
    <source>
        <strain evidence="4">DH4</strain>
        <tissue evidence="4">Whole body</tissue>
    </source>
</reference>
<dbReference type="EnsemblMetazoa" id="XM_026442534">
    <property type="protein sequence ID" value="XP_026298319"/>
    <property type="gene ID" value="LOC102655057"/>
</dbReference>
<evidence type="ECO:0000313" key="3">
    <source>
        <dbReference type="Proteomes" id="UP000005203"/>
    </source>
</evidence>
<dbReference type="KEGG" id="ame:102655057"/>
<proteinExistence type="predicted"/>